<organism evidence="8 9">
    <name type="scientific">Bacillus coahuilensis p1.1.43</name>
    <dbReference type="NCBI Taxonomy" id="1150625"/>
    <lineage>
        <taxon>Bacteria</taxon>
        <taxon>Bacillati</taxon>
        <taxon>Bacillota</taxon>
        <taxon>Bacilli</taxon>
        <taxon>Bacillales</taxon>
        <taxon>Bacillaceae</taxon>
        <taxon>Bacillus</taxon>
    </lineage>
</organism>
<dbReference type="Proteomes" id="UP000074108">
    <property type="component" value="Unassembled WGS sequence"/>
</dbReference>
<dbReference type="Pfam" id="PF05140">
    <property type="entry name" value="ResB"/>
    <property type="match status" value="2"/>
</dbReference>
<evidence type="ECO:0000256" key="3">
    <source>
        <dbReference type="ARBA" id="ARBA00022748"/>
    </source>
</evidence>
<keyword evidence="4 6" id="KW-1133">Transmembrane helix</keyword>
<evidence type="ECO:0000256" key="6">
    <source>
        <dbReference type="SAM" id="Phobius"/>
    </source>
</evidence>
<feature type="transmembrane region" description="Helical" evidence="6">
    <location>
        <begin position="217"/>
        <end position="235"/>
    </location>
</feature>
<dbReference type="GO" id="GO:0016020">
    <property type="term" value="C:membrane"/>
    <property type="evidence" value="ECO:0007669"/>
    <property type="project" value="UniProtKB-SubCell"/>
</dbReference>
<dbReference type="PANTHER" id="PTHR31566">
    <property type="entry name" value="CYTOCHROME C BIOGENESIS PROTEIN CCS1, CHLOROPLASTIC"/>
    <property type="match status" value="1"/>
</dbReference>
<dbReference type="GO" id="GO:0017004">
    <property type="term" value="P:cytochrome complex assembly"/>
    <property type="evidence" value="ECO:0007669"/>
    <property type="project" value="UniProtKB-KW"/>
</dbReference>
<dbReference type="RefSeq" id="WP_059351139.1">
    <property type="nucleotide sequence ID" value="NZ_LDYG01000029.1"/>
</dbReference>
<feature type="domain" description="ResB-like" evidence="7">
    <location>
        <begin position="65"/>
        <end position="423"/>
    </location>
</feature>
<dbReference type="InterPro" id="IPR023494">
    <property type="entry name" value="Cyt_c_bgen_Ccs1/CcsB/ResB"/>
</dbReference>
<dbReference type="PATRIC" id="fig|1150625.3.peg.1882"/>
<evidence type="ECO:0000256" key="5">
    <source>
        <dbReference type="ARBA" id="ARBA00023136"/>
    </source>
</evidence>
<feature type="transmembrane region" description="Helical" evidence="6">
    <location>
        <begin position="126"/>
        <end position="148"/>
    </location>
</feature>
<keyword evidence="5 6" id="KW-0472">Membrane</keyword>
<dbReference type="AlphaFoldDB" id="A0A147K7W2"/>
<keyword evidence="2 6" id="KW-0812">Transmembrane</keyword>
<accession>A0A147K7W2</accession>
<keyword evidence="3" id="KW-0201">Cytochrome c-type biogenesis</keyword>
<gene>
    <name evidence="8" type="ORF">Q75_08890</name>
</gene>
<keyword evidence="9" id="KW-1185">Reference proteome</keyword>
<sequence>MKKIQCECGHVNPEGTELCQSCGRPLTNETQSTKLLDMRYEGSARRSKTYNKSLVDKIWNFFSSVKVGIWFIILTLIASAIGTIFPQEMYVPVTSPLQVEEYYQEEYGTAGLIYYRLGLNNLYSSWWYILLVAGLAVSIIVASIDRFFPLYRSLKNQRVVRHESFMSKQRLYSESEDIQLDTNDLEEKMKKKGYKVRQDEKGNLLAEKGRFARWGPYVNHIGLIIFLFGGLLRLVPGMYIDEKLWIRDGETLPIPGTDREYYLESKRFIMEVYDEDDDEVFEEALNRVGSVAKNFQTDVVLYKQPTGLLPGEKGELEFIKEEDIQVNEPLKFDGFALYQTSYQLDEFKAMSFTLDSKDGDNRFGPFKVDLFNPDDEYKLDTNVKVELMGYYPDFSEFAENGEPQSKSSLPLNPAFLFKMYTPEHPEGEVSFVGIQQNLEPLGENDYKLSFAGLETQNVSILTVRKDLTLWVLALGGFIFMVGVAQGAYWNHRRIWIQQKNNKVLLAAHVNKNWHSVKKDLEYILENSKLNMPIDQSEIK</sequence>
<comment type="subcellular location">
    <subcellularLocation>
        <location evidence="1">Membrane</location>
        <topology evidence="1">Multi-pass membrane protein</topology>
    </subcellularLocation>
</comment>
<dbReference type="EMBL" id="LDYG01000029">
    <property type="protein sequence ID" value="KUP06245.1"/>
    <property type="molecule type" value="Genomic_DNA"/>
</dbReference>
<feature type="domain" description="ResB-like" evidence="7">
    <location>
        <begin position="429"/>
        <end position="520"/>
    </location>
</feature>
<feature type="transmembrane region" description="Helical" evidence="6">
    <location>
        <begin position="67"/>
        <end position="85"/>
    </location>
</feature>
<dbReference type="InterPro" id="IPR007816">
    <property type="entry name" value="ResB-like_domain"/>
</dbReference>
<dbReference type="PANTHER" id="PTHR31566:SF0">
    <property type="entry name" value="CYTOCHROME C BIOGENESIS PROTEIN CCS1, CHLOROPLASTIC"/>
    <property type="match status" value="1"/>
</dbReference>
<dbReference type="OrthoDB" id="9770923at2"/>
<evidence type="ECO:0000256" key="4">
    <source>
        <dbReference type="ARBA" id="ARBA00022989"/>
    </source>
</evidence>
<proteinExistence type="predicted"/>
<protein>
    <submittedName>
        <fullName evidence="8">Cytochrome C biogenesis protein</fullName>
    </submittedName>
</protein>
<evidence type="ECO:0000256" key="1">
    <source>
        <dbReference type="ARBA" id="ARBA00004141"/>
    </source>
</evidence>
<evidence type="ECO:0000313" key="8">
    <source>
        <dbReference type="EMBL" id="KUP06245.1"/>
    </source>
</evidence>
<feature type="transmembrane region" description="Helical" evidence="6">
    <location>
        <begin position="467"/>
        <end position="489"/>
    </location>
</feature>
<evidence type="ECO:0000313" key="9">
    <source>
        <dbReference type="Proteomes" id="UP000074108"/>
    </source>
</evidence>
<name>A0A147K7W2_9BACI</name>
<comment type="caution">
    <text evidence="8">The sequence shown here is derived from an EMBL/GenBank/DDBJ whole genome shotgun (WGS) entry which is preliminary data.</text>
</comment>
<evidence type="ECO:0000256" key="2">
    <source>
        <dbReference type="ARBA" id="ARBA00022692"/>
    </source>
</evidence>
<dbReference type="STRING" id="1150625.Q75_08890"/>
<evidence type="ECO:0000259" key="7">
    <source>
        <dbReference type="Pfam" id="PF05140"/>
    </source>
</evidence>
<reference evidence="8 9" key="1">
    <citation type="journal article" date="2016" name="Front. Microbiol.">
        <title>Microevolution Analysis of Bacillus coahuilensis Unveils Differences in Phosphorus Acquisition Strategies and Their Regulation.</title>
        <authorList>
            <person name="Gomez-Lunar Z."/>
            <person name="Hernandez-Gonzalez I."/>
            <person name="Rodriguez-Torres M.D."/>
            <person name="Souza V."/>
            <person name="Olmedo-Alvarez G."/>
        </authorList>
    </citation>
    <scope>NUCLEOTIDE SEQUENCE [LARGE SCALE GENOMIC DNA]</scope>
    <source>
        <strain evidence="9">p1.1.43</strain>
    </source>
</reference>